<dbReference type="PANTHER" id="PTHR48047">
    <property type="entry name" value="GLYCOSYLTRANSFERASE"/>
    <property type="match status" value="1"/>
</dbReference>
<gene>
    <name evidence="3" type="ORF">Taro_049084</name>
</gene>
<proteinExistence type="inferred from homology"/>
<evidence type="ECO:0000256" key="1">
    <source>
        <dbReference type="ARBA" id="ARBA00009995"/>
    </source>
</evidence>
<evidence type="ECO:0000256" key="2">
    <source>
        <dbReference type="ARBA" id="ARBA00022679"/>
    </source>
</evidence>
<sequence length="497" mass="55138">MSSQVAGEGEAPFRVFFIPFFVPSHMIPMTKLACEFAARGVDSTVVVTPANDAIIRPFVDQAARTGHPVHILHYPFPSSVVGLPEGVESLATVHPAEEGKIYQAVDAVQGEHGRILREHCPDAVVADVPYWWTTDVARELGIPRVTFFPMGAFPLTVMNRLNSHRPFGGLADGDNRPFLVPGLPDPVEMVKSELPNFLRFHDQLTENWDRIKKANLECFGGVVNTFYELETKYCDQFRHEESRDVFYVGPLSKWLRGEVADKKAAAKGAECMAWLDKQAAASVAYVAFGSYGHFSKQQHWEMARGLEASGRPFLWALKERVSGSGGADWLPEGFEERVRGRGLVVRGWLPQEAILNHRATGAFVTHLGWNSTLEGLASGLPMITWPLAFEQFINERLVVKILRVGVRMWEGPRSSVAEEAAQLLVTADAIARVVSRFAAPGEADAEVEAMRKRARKYTLLARAAVSDGGSSWKDIDRLIDALKTFRLNGGEKDQMRP</sequence>
<dbReference type="GO" id="GO:0035251">
    <property type="term" value="F:UDP-glucosyltransferase activity"/>
    <property type="evidence" value="ECO:0007669"/>
    <property type="project" value="TreeGrafter"/>
</dbReference>
<dbReference type="Proteomes" id="UP000652761">
    <property type="component" value="Unassembled WGS sequence"/>
</dbReference>
<dbReference type="SUPFAM" id="SSF53756">
    <property type="entry name" value="UDP-Glycosyltransferase/glycogen phosphorylase"/>
    <property type="match status" value="1"/>
</dbReference>
<dbReference type="OrthoDB" id="5835829at2759"/>
<dbReference type="Gene3D" id="3.40.50.2000">
    <property type="entry name" value="Glycogen Phosphorylase B"/>
    <property type="match status" value="2"/>
</dbReference>
<keyword evidence="4" id="KW-1185">Reference proteome</keyword>
<dbReference type="CDD" id="cd03784">
    <property type="entry name" value="GT1_Gtf-like"/>
    <property type="match status" value="1"/>
</dbReference>
<evidence type="ECO:0000313" key="4">
    <source>
        <dbReference type="Proteomes" id="UP000652761"/>
    </source>
</evidence>
<comment type="caution">
    <text evidence="3">The sequence shown here is derived from an EMBL/GenBank/DDBJ whole genome shotgun (WGS) entry which is preliminary data.</text>
</comment>
<comment type="similarity">
    <text evidence="1">Belongs to the UDP-glycosyltransferase family.</text>
</comment>
<organism evidence="3 4">
    <name type="scientific">Colocasia esculenta</name>
    <name type="common">Wild taro</name>
    <name type="synonym">Arum esculentum</name>
    <dbReference type="NCBI Taxonomy" id="4460"/>
    <lineage>
        <taxon>Eukaryota</taxon>
        <taxon>Viridiplantae</taxon>
        <taxon>Streptophyta</taxon>
        <taxon>Embryophyta</taxon>
        <taxon>Tracheophyta</taxon>
        <taxon>Spermatophyta</taxon>
        <taxon>Magnoliopsida</taxon>
        <taxon>Liliopsida</taxon>
        <taxon>Araceae</taxon>
        <taxon>Aroideae</taxon>
        <taxon>Colocasieae</taxon>
        <taxon>Colocasia</taxon>
    </lineage>
</organism>
<dbReference type="InterPro" id="IPR002213">
    <property type="entry name" value="UDP_glucos_trans"/>
</dbReference>
<keyword evidence="2" id="KW-0808">Transferase</keyword>
<dbReference type="AlphaFoldDB" id="A0A843XA03"/>
<dbReference type="Pfam" id="PF00201">
    <property type="entry name" value="UDPGT"/>
    <property type="match status" value="1"/>
</dbReference>
<evidence type="ECO:0008006" key="5">
    <source>
        <dbReference type="Google" id="ProtNLM"/>
    </source>
</evidence>
<dbReference type="PANTHER" id="PTHR48047:SF19">
    <property type="entry name" value="GLYCOSYLTRANSFERASE"/>
    <property type="match status" value="1"/>
</dbReference>
<reference evidence="3" key="1">
    <citation type="submission" date="2017-07" db="EMBL/GenBank/DDBJ databases">
        <title>Taro Niue Genome Assembly and Annotation.</title>
        <authorList>
            <person name="Atibalentja N."/>
            <person name="Keating K."/>
            <person name="Fields C.J."/>
        </authorList>
    </citation>
    <scope>NUCLEOTIDE SEQUENCE</scope>
    <source>
        <strain evidence="3">Niue_2</strain>
        <tissue evidence="3">Leaf</tissue>
    </source>
</reference>
<name>A0A843XA03_COLES</name>
<dbReference type="EMBL" id="NMUH01006857">
    <property type="protein sequence ID" value="MQM16130.1"/>
    <property type="molecule type" value="Genomic_DNA"/>
</dbReference>
<dbReference type="FunFam" id="3.40.50.2000:FF:000063">
    <property type="entry name" value="Glycosyltransferase"/>
    <property type="match status" value="1"/>
</dbReference>
<accession>A0A843XA03</accession>
<evidence type="ECO:0000313" key="3">
    <source>
        <dbReference type="EMBL" id="MQM16130.1"/>
    </source>
</evidence>
<protein>
    <recommendedName>
        <fullName evidence="5">Glycosyltransferase</fullName>
    </recommendedName>
</protein>